<evidence type="ECO:0000313" key="2">
    <source>
        <dbReference type="Proteomes" id="UP000444721"/>
    </source>
</evidence>
<dbReference type="InterPro" id="IPR036047">
    <property type="entry name" value="F-box-like_dom_sf"/>
</dbReference>
<accession>A0A6A5BNN8</accession>
<reference evidence="1 2" key="1">
    <citation type="journal article" date="2019" name="Sci. Rep.">
        <title>Nanopore sequencing improves the draft genome of the human pathogenic amoeba Naegleria fowleri.</title>
        <authorList>
            <person name="Liechti N."/>
            <person name="Schurch N."/>
            <person name="Bruggmann R."/>
            <person name="Wittwer M."/>
        </authorList>
    </citation>
    <scope>NUCLEOTIDE SEQUENCE [LARGE SCALE GENOMIC DNA]</scope>
    <source>
        <strain evidence="1 2">ATCC 30894</strain>
    </source>
</reference>
<gene>
    <name evidence="1" type="ORF">FDP41_005554</name>
</gene>
<keyword evidence="2" id="KW-1185">Reference proteome</keyword>
<dbReference type="GeneID" id="68112772"/>
<dbReference type="Proteomes" id="UP000444721">
    <property type="component" value="Unassembled WGS sequence"/>
</dbReference>
<organism evidence="1 2">
    <name type="scientific">Naegleria fowleri</name>
    <name type="common">Brain eating amoeba</name>
    <dbReference type="NCBI Taxonomy" id="5763"/>
    <lineage>
        <taxon>Eukaryota</taxon>
        <taxon>Discoba</taxon>
        <taxon>Heterolobosea</taxon>
        <taxon>Tetramitia</taxon>
        <taxon>Eutetramitia</taxon>
        <taxon>Vahlkampfiidae</taxon>
        <taxon>Naegleria</taxon>
    </lineage>
</organism>
<comment type="caution">
    <text evidence="1">The sequence shown here is derived from an EMBL/GenBank/DDBJ whole genome shotgun (WGS) entry which is preliminary data.</text>
</comment>
<protein>
    <recommendedName>
        <fullName evidence="3">F-box domain-containing protein</fullName>
    </recommendedName>
</protein>
<dbReference type="VEuPathDB" id="AmoebaDB:NfTy_067140"/>
<dbReference type="VEuPathDB" id="AmoebaDB:FDP41_005554"/>
<dbReference type="OrthoDB" id="10328765at2759"/>
<dbReference type="OMA" id="YLAGEDH"/>
<dbReference type="EMBL" id="VFQX01000044">
    <property type="protein sequence ID" value="KAF0975560.1"/>
    <property type="molecule type" value="Genomic_DNA"/>
</dbReference>
<sequence>MPIPTNVIEWFKEILSSSSLSTKSSLVQIPFEVFQDQIFSYLAGEDHTLRKCSLVCKAFFEMSTSDAMYDVCMQRDFPFYSRRLKHLNEYSNLYLKFNRRTKAASNINELFWALIEKANRDASYLERMIVEEGYLDFIHQLENEFDKTTNTLYEASRKEDLSCFEYDGGLYAMCLVISQGKQAWEEMCQDPSKGEDMDGDESFLYPFSSYTYELGEYQEEEPPLDLLAQGYDAFKQNR</sequence>
<evidence type="ECO:0008006" key="3">
    <source>
        <dbReference type="Google" id="ProtNLM"/>
    </source>
</evidence>
<dbReference type="VEuPathDB" id="AmoebaDB:NF0127090"/>
<proteinExistence type="predicted"/>
<dbReference type="CDD" id="cd09917">
    <property type="entry name" value="F-box_SF"/>
    <property type="match status" value="1"/>
</dbReference>
<dbReference type="RefSeq" id="XP_044560273.1">
    <property type="nucleotide sequence ID" value="XM_044709091.1"/>
</dbReference>
<evidence type="ECO:0000313" key="1">
    <source>
        <dbReference type="EMBL" id="KAF0975560.1"/>
    </source>
</evidence>
<name>A0A6A5BNN8_NAEFO</name>
<dbReference type="SUPFAM" id="SSF81383">
    <property type="entry name" value="F-box domain"/>
    <property type="match status" value="1"/>
</dbReference>
<dbReference type="AlphaFoldDB" id="A0A6A5BNN8"/>